<feature type="transmembrane region" description="Helical" evidence="7">
    <location>
        <begin position="157"/>
        <end position="178"/>
    </location>
</feature>
<feature type="transmembrane region" description="Helical" evidence="7">
    <location>
        <begin position="69"/>
        <end position="92"/>
    </location>
</feature>
<reference evidence="9" key="1">
    <citation type="submission" date="2013-09" db="EMBL/GenBank/DDBJ databases">
        <title>Corchorus olitorius genome sequencing.</title>
        <authorList>
            <person name="Alam M."/>
            <person name="Haque M.S."/>
            <person name="Islam M.S."/>
            <person name="Emdad E.M."/>
            <person name="Islam M.M."/>
            <person name="Ahmed B."/>
            <person name="Halim A."/>
            <person name="Hossen Q.M.M."/>
            <person name="Hossain M.Z."/>
            <person name="Ahmed R."/>
            <person name="Khan M.M."/>
            <person name="Islam R."/>
            <person name="Rashid M.M."/>
            <person name="Khan S.A."/>
            <person name="Rahman M.S."/>
            <person name="Alam M."/>
            <person name="Yahiya A.S."/>
            <person name="Khan M.S."/>
            <person name="Azam M.S."/>
            <person name="Haque T."/>
            <person name="Lashkar M.Z.H."/>
            <person name="Akhand A.I."/>
            <person name="Morshed G."/>
            <person name="Roy S."/>
            <person name="Uddin K.S."/>
            <person name="Rabeya T."/>
            <person name="Hossain A.S."/>
            <person name="Chowdhury A."/>
            <person name="Snigdha A.R."/>
            <person name="Mortoza M.S."/>
            <person name="Matin S.A."/>
            <person name="Hoque S.M.E."/>
            <person name="Islam M.K."/>
            <person name="Roy D.K."/>
            <person name="Haider R."/>
            <person name="Moosa M.M."/>
            <person name="Elias S.M."/>
            <person name="Hasan A.M."/>
            <person name="Jahan S."/>
            <person name="Shafiuddin M."/>
            <person name="Mahmood N."/>
            <person name="Shommy N.S."/>
        </authorList>
    </citation>
    <scope>NUCLEOTIDE SEQUENCE [LARGE SCALE GENOMIC DNA]</scope>
    <source>
        <strain evidence="9">cv. O-4</strain>
    </source>
</reference>
<gene>
    <name evidence="8" type="ORF">COLO4_37712</name>
</gene>
<evidence type="ECO:0000256" key="5">
    <source>
        <dbReference type="ARBA" id="ARBA00022989"/>
    </source>
</evidence>
<comment type="subcellular location">
    <subcellularLocation>
        <location evidence="1">Membrane</location>
        <topology evidence="1">Multi-pass membrane protein</topology>
    </subcellularLocation>
</comment>
<evidence type="ECO:0000313" key="9">
    <source>
        <dbReference type="Proteomes" id="UP000187203"/>
    </source>
</evidence>
<accession>A0A1R3FZY7</accession>
<comment type="caution">
    <text evidence="8">The sequence shown here is derived from an EMBL/GenBank/DDBJ whole genome shotgun (WGS) entry which is preliminary data.</text>
</comment>
<feature type="transmembrane region" description="Helical" evidence="7">
    <location>
        <begin position="112"/>
        <end position="136"/>
    </location>
</feature>
<evidence type="ECO:0000256" key="7">
    <source>
        <dbReference type="SAM" id="Phobius"/>
    </source>
</evidence>
<evidence type="ECO:0000256" key="3">
    <source>
        <dbReference type="ARBA" id="ARBA00022448"/>
    </source>
</evidence>
<dbReference type="GO" id="GO:0042910">
    <property type="term" value="F:xenobiotic transmembrane transporter activity"/>
    <property type="evidence" value="ECO:0007669"/>
    <property type="project" value="InterPro"/>
</dbReference>
<name>A0A1R3FZY7_9ROSI</name>
<keyword evidence="4 7" id="KW-0812">Transmembrane</keyword>
<organism evidence="8 9">
    <name type="scientific">Corchorus olitorius</name>
    <dbReference type="NCBI Taxonomy" id="93759"/>
    <lineage>
        <taxon>Eukaryota</taxon>
        <taxon>Viridiplantae</taxon>
        <taxon>Streptophyta</taxon>
        <taxon>Embryophyta</taxon>
        <taxon>Tracheophyta</taxon>
        <taxon>Spermatophyta</taxon>
        <taxon>Magnoliopsida</taxon>
        <taxon>eudicotyledons</taxon>
        <taxon>Gunneridae</taxon>
        <taxon>Pentapetalae</taxon>
        <taxon>rosids</taxon>
        <taxon>malvids</taxon>
        <taxon>Malvales</taxon>
        <taxon>Malvaceae</taxon>
        <taxon>Grewioideae</taxon>
        <taxon>Apeibeae</taxon>
        <taxon>Corchorus</taxon>
    </lineage>
</organism>
<dbReference type="Proteomes" id="UP000187203">
    <property type="component" value="Unassembled WGS sequence"/>
</dbReference>
<dbReference type="InterPro" id="IPR045069">
    <property type="entry name" value="MATE_euk"/>
</dbReference>
<proteinExistence type="inferred from homology"/>
<dbReference type="GO" id="GO:1990961">
    <property type="term" value="P:xenobiotic detoxification by transmembrane export across the plasma membrane"/>
    <property type="evidence" value="ECO:0007669"/>
    <property type="project" value="InterPro"/>
</dbReference>
<feature type="transmembrane region" description="Helical" evidence="7">
    <location>
        <begin position="275"/>
        <end position="298"/>
    </location>
</feature>
<comment type="similarity">
    <text evidence="2">Belongs to the multi antimicrobial extrusion (MATE) (TC 2.A.66.1) family.</text>
</comment>
<dbReference type="GO" id="GO:0016020">
    <property type="term" value="C:membrane"/>
    <property type="evidence" value="ECO:0007669"/>
    <property type="project" value="UniProtKB-SubCell"/>
</dbReference>
<feature type="transmembrane region" description="Helical" evidence="7">
    <location>
        <begin position="38"/>
        <end position="57"/>
    </location>
</feature>
<dbReference type="PANTHER" id="PTHR11206">
    <property type="entry name" value="MULTIDRUG RESISTANCE PROTEIN"/>
    <property type="match status" value="1"/>
</dbReference>
<evidence type="ECO:0000256" key="6">
    <source>
        <dbReference type="ARBA" id="ARBA00023136"/>
    </source>
</evidence>
<dbReference type="InterPro" id="IPR002528">
    <property type="entry name" value="MATE_fam"/>
</dbReference>
<dbReference type="AlphaFoldDB" id="A0A1R3FZY7"/>
<dbReference type="CDD" id="cd13132">
    <property type="entry name" value="MATE_eukaryotic"/>
    <property type="match status" value="1"/>
</dbReference>
<evidence type="ECO:0000256" key="2">
    <source>
        <dbReference type="ARBA" id="ARBA00010199"/>
    </source>
</evidence>
<keyword evidence="5 7" id="KW-1133">Transmembrane helix</keyword>
<dbReference type="Pfam" id="PF01554">
    <property type="entry name" value="MatE"/>
    <property type="match status" value="2"/>
</dbReference>
<protein>
    <submittedName>
        <fullName evidence="8">Multi antimicrobial extrusion protein</fullName>
    </submittedName>
</protein>
<feature type="transmembrane region" description="Helical" evidence="7">
    <location>
        <begin position="318"/>
        <end position="339"/>
    </location>
</feature>
<dbReference type="STRING" id="93759.A0A1R3FZY7"/>
<dbReference type="OrthoDB" id="2126698at2759"/>
<feature type="transmembrane region" description="Helical" evidence="7">
    <location>
        <begin position="184"/>
        <end position="206"/>
    </location>
</feature>
<keyword evidence="3" id="KW-0813">Transport</keyword>
<keyword evidence="6 7" id="KW-0472">Membrane</keyword>
<sequence length="341" mass="37120">MEDTESIEKGLLLEAASKQGDGFTAFTFPVFCEEVKRISYVAAPMVFVNLSQYFLQVISLMMVGHLGELALSSTAIAVSFCAVTGFSLLYGMSTAMETLCGQAYGAQQYQKLGILIYTAIFCLILACFPLTLLWLCMPKMFIAIGQDPLISQEAGKFTLWLLPALFAYATLQPLVRFFQVQSLIFPLLVSACATICFHIFICWTLVFKFGLGNFGAALSIVLSGLLPNPKLETSVLSVCLSTLSTLYAIPEGLGAAASTRVSNELGARNPNAARIAVWTVMILTAFETAIVSLALLASRNVFGYIFSNEEEVVDYVRIMAPLVCLCLIWNSFEGVLSVFHG</sequence>
<evidence type="ECO:0000256" key="1">
    <source>
        <dbReference type="ARBA" id="ARBA00004141"/>
    </source>
</evidence>
<dbReference type="GO" id="GO:0015297">
    <property type="term" value="F:antiporter activity"/>
    <property type="evidence" value="ECO:0007669"/>
    <property type="project" value="InterPro"/>
</dbReference>
<evidence type="ECO:0000313" key="8">
    <source>
        <dbReference type="EMBL" id="OMO51366.1"/>
    </source>
</evidence>
<dbReference type="EMBL" id="AWUE01024203">
    <property type="protein sequence ID" value="OMO51366.1"/>
    <property type="molecule type" value="Genomic_DNA"/>
</dbReference>
<keyword evidence="9" id="KW-1185">Reference proteome</keyword>
<evidence type="ECO:0000256" key="4">
    <source>
        <dbReference type="ARBA" id="ARBA00022692"/>
    </source>
</evidence>